<organism evidence="1 2">
    <name type="scientific">Hamadaea flava</name>
    <dbReference type="NCBI Taxonomy" id="1742688"/>
    <lineage>
        <taxon>Bacteria</taxon>
        <taxon>Bacillati</taxon>
        <taxon>Actinomycetota</taxon>
        <taxon>Actinomycetes</taxon>
        <taxon>Micromonosporales</taxon>
        <taxon>Micromonosporaceae</taxon>
        <taxon>Hamadaea</taxon>
    </lineage>
</organism>
<dbReference type="InterPro" id="IPR007344">
    <property type="entry name" value="GrpB/CoaE"/>
</dbReference>
<gene>
    <name evidence="1" type="ORF">ACFOZ4_28755</name>
</gene>
<proteinExistence type="predicted"/>
<dbReference type="EMBL" id="JBHSAY010000015">
    <property type="protein sequence ID" value="MFC4134620.1"/>
    <property type="molecule type" value="Genomic_DNA"/>
</dbReference>
<dbReference type="PANTHER" id="PTHR34822">
    <property type="entry name" value="GRPB DOMAIN PROTEIN (AFU_ORTHOLOGUE AFUA_1G01530)"/>
    <property type="match status" value="1"/>
</dbReference>
<sequence length="204" mass="22777">MRMPPLPEPSPEVTEEWLRQRNAGGVLPRPAGVIEIRDYDPAWPEMFAAHEKRLRAALGPAALLVEHVGSTSVPGLAAKPRIDIDVIVADPADEPAYLPALEAAGYVLRVREPDWYEHRCLHGFDPTANVHVFGPDCDEFLRHVIFRDWLRDHPADRERYAAEKRRIAAAGVTFMAEYAAQKSGVVIDTLRKAGLTVSNEEKRA</sequence>
<dbReference type="SUPFAM" id="SSF81301">
    <property type="entry name" value="Nucleotidyltransferase"/>
    <property type="match status" value="1"/>
</dbReference>
<comment type="caution">
    <text evidence="1">The sequence shown here is derived from an EMBL/GenBank/DDBJ whole genome shotgun (WGS) entry which is preliminary data.</text>
</comment>
<protein>
    <submittedName>
        <fullName evidence="1">GrpB family protein</fullName>
    </submittedName>
</protein>
<accession>A0ABV8LV20</accession>
<dbReference type="RefSeq" id="WP_253761235.1">
    <property type="nucleotide sequence ID" value="NZ_JAMZDZ010000001.1"/>
</dbReference>
<evidence type="ECO:0000313" key="1">
    <source>
        <dbReference type="EMBL" id="MFC4134620.1"/>
    </source>
</evidence>
<dbReference type="Pfam" id="PF04229">
    <property type="entry name" value="GrpB"/>
    <property type="match status" value="1"/>
</dbReference>
<dbReference type="PANTHER" id="PTHR34822:SF1">
    <property type="entry name" value="GRPB FAMILY PROTEIN"/>
    <property type="match status" value="1"/>
</dbReference>
<evidence type="ECO:0000313" key="2">
    <source>
        <dbReference type="Proteomes" id="UP001595816"/>
    </source>
</evidence>
<reference evidence="2" key="1">
    <citation type="journal article" date="2019" name="Int. J. Syst. Evol. Microbiol.">
        <title>The Global Catalogue of Microorganisms (GCM) 10K type strain sequencing project: providing services to taxonomists for standard genome sequencing and annotation.</title>
        <authorList>
            <consortium name="The Broad Institute Genomics Platform"/>
            <consortium name="The Broad Institute Genome Sequencing Center for Infectious Disease"/>
            <person name="Wu L."/>
            <person name="Ma J."/>
        </authorList>
    </citation>
    <scope>NUCLEOTIDE SEQUENCE [LARGE SCALE GENOMIC DNA]</scope>
    <source>
        <strain evidence="2">CGMCC 4.7289</strain>
    </source>
</reference>
<keyword evidence="2" id="KW-1185">Reference proteome</keyword>
<dbReference type="InterPro" id="IPR043519">
    <property type="entry name" value="NT_sf"/>
</dbReference>
<dbReference type="Gene3D" id="3.30.460.10">
    <property type="entry name" value="Beta Polymerase, domain 2"/>
    <property type="match status" value="1"/>
</dbReference>
<name>A0ABV8LV20_9ACTN</name>
<dbReference type="Proteomes" id="UP001595816">
    <property type="component" value="Unassembled WGS sequence"/>
</dbReference>